<feature type="domain" description="BPL/LPL catalytic" evidence="6">
    <location>
        <begin position="73"/>
        <end position="266"/>
    </location>
</feature>
<keyword evidence="2 5" id="KW-0547">Nucleotide-binding</keyword>
<dbReference type="NCBIfam" id="TIGR00121">
    <property type="entry name" value="birA_ligase"/>
    <property type="match status" value="1"/>
</dbReference>
<dbReference type="InterPro" id="IPR003142">
    <property type="entry name" value="BPL_C"/>
</dbReference>
<gene>
    <name evidence="5" type="primary">birA</name>
    <name evidence="7" type="ORF">M3N64_11850</name>
</gene>
<dbReference type="EC" id="6.3.4.15" evidence="5"/>
<dbReference type="InterPro" id="IPR045864">
    <property type="entry name" value="aa-tRNA-synth_II/BPL/LPL"/>
</dbReference>
<feature type="binding site" evidence="5">
    <location>
        <begin position="126"/>
        <end position="128"/>
    </location>
    <ligand>
        <name>biotin</name>
        <dbReference type="ChEBI" id="CHEBI:57586"/>
    </ligand>
</feature>
<comment type="caution">
    <text evidence="7">The sequence shown here is derived from an EMBL/GenBank/DDBJ whole genome shotgun (WGS) entry which is preliminary data.</text>
</comment>
<feature type="binding site" evidence="5">
    <location>
        <position position="193"/>
    </location>
    <ligand>
        <name>biotin</name>
        <dbReference type="ChEBI" id="CHEBI:57586"/>
    </ligand>
</feature>
<evidence type="ECO:0000259" key="6">
    <source>
        <dbReference type="PROSITE" id="PS51733"/>
    </source>
</evidence>
<dbReference type="Pfam" id="PF08279">
    <property type="entry name" value="HTH_11"/>
    <property type="match status" value="1"/>
</dbReference>
<dbReference type="InterPro" id="IPR004408">
    <property type="entry name" value="Biotin_CoA_COase_ligase"/>
</dbReference>
<dbReference type="EMBL" id="JAMAST010000018">
    <property type="protein sequence ID" value="MCL1632611.1"/>
    <property type="molecule type" value="Genomic_DNA"/>
</dbReference>
<dbReference type="PANTHER" id="PTHR12835:SF5">
    <property type="entry name" value="BIOTIN--PROTEIN LIGASE"/>
    <property type="match status" value="1"/>
</dbReference>
<accession>A0ABT0MCL6</accession>
<evidence type="ECO:0000256" key="3">
    <source>
        <dbReference type="ARBA" id="ARBA00022840"/>
    </source>
</evidence>
<dbReference type="Gene3D" id="2.30.30.100">
    <property type="match status" value="1"/>
</dbReference>
<comment type="catalytic activity">
    <reaction evidence="5">
        <text>biotin + L-lysyl-[protein] + ATP = N(6)-biotinyl-L-lysyl-[protein] + AMP + diphosphate + H(+)</text>
        <dbReference type="Rhea" id="RHEA:11756"/>
        <dbReference type="Rhea" id="RHEA-COMP:9752"/>
        <dbReference type="Rhea" id="RHEA-COMP:10505"/>
        <dbReference type="ChEBI" id="CHEBI:15378"/>
        <dbReference type="ChEBI" id="CHEBI:29969"/>
        <dbReference type="ChEBI" id="CHEBI:30616"/>
        <dbReference type="ChEBI" id="CHEBI:33019"/>
        <dbReference type="ChEBI" id="CHEBI:57586"/>
        <dbReference type="ChEBI" id="CHEBI:83144"/>
        <dbReference type="ChEBI" id="CHEBI:456215"/>
        <dbReference type="EC" id="6.3.4.15"/>
    </reaction>
</comment>
<keyword evidence="5" id="KW-0804">Transcription</keyword>
<dbReference type="InterPro" id="IPR036390">
    <property type="entry name" value="WH_DNA-bd_sf"/>
</dbReference>
<dbReference type="InterPro" id="IPR013196">
    <property type="entry name" value="HTH_11"/>
</dbReference>
<dbReference type="SUPFAM" id="SSF46785">
    <property type="entry name" value="Winged helix' DNA-binding domain"/>
    <property type="match status" value="1"/>
</dbReference>
<dbReference type="PANTHER" id="PTHR12835">
    <property type="entry name" value="BIOTIN PROTEIN LIGASE"/>
    <property type="match status" value="1"/>
</dbReference>
<evidence type="ECO:0000256" key="5">
    <source>
        <dbReference type="HAMAP-Rule" id="MF_00978"/>
    </source>
</evidence>
<name>A0ABT0MCL6_9BACL</name>
<comment type="caution">
    <text evidence="5">Lacks conserved residue(s) required for the propagation of feature annotation.</text>
</comment>
<dbReference type="SUPFAM" id="SSF55681">
    <property type="entry name" value="Class II aaRS and biotin synthetases"/>
    <property type="match status" value="1"/>
</dbReference>
<protein>
    <recommendedName>
        <fullName evidence="5">Bifunctional ligase/repressor BirA</fullName>
    </recommendedName>
    <alternativeName>
        <fullName evidence="5">Biotin--[acetyl-CoA-carboxylase] ligase</fullName>
        <ecNumber evidence="5">6.3.4.15</ecNumber>
    </alternativeName>
    <alternativeName>
        <fullName evidence="5">Biotin--protein ligase</fullName>
    </alternativeName>
    <alternativeName>
        <fullName evidence="5">Biotin-[acetyl-CoA carboxylase] synthetase</fullName>
    </alternativeName>
</protein>
<comment type="similarity">
    <text evidence="5">Belongs to the biotin--protein ligase family.</text>
</comment>
<dbReference type="CDD" id="cd16442">
    <property type="entry name" value="BPL"/>
    <property type="match status" value="1"/>
</dbReference>
<dbReference type="Proteomes" id="UP001203004">
    <property type="component" value="Unassembled WGS sequence"/>
</dbReference>
<keyword evidence="3 5" id="KW-0067">ATP-binding</keyword>
<reference evidence="7 8" key="1">
    <citation type="submission" date="2022-05" db="EMBL/GenBank/DDBJ databases">
        <title>Sporolactobacillus sp nov CPB3-1, isolated from tree bark (Mangifera indica L.).</title>
        <authorList>
            <person name="Phuengjayaem S."/>
            <person name="Tanasupawat S."/>
        </authorList>
    </citation>
    <scope>NUCLEOTIDE SEQUENCE [LARGE SCALE GENOMIC DNA]</scope>
    <source>
        <strain evidence="7 8">CPB3-1</strain>
    </source>
</reference>
<keyword evidence="5" id="KW-0238">DNA-binding</keyword>
<dbReference type="InterPro" id="IPR036388">
    <property type="entry name" value="WH-like_DNA-bd_sf"/>
</dbReference>
<dbReference type="InterPro" id="IPR004143">
    <property type="entry name" value="BPL_LPL_catalytic"/>
</dbReference>
<feature type="DNA-binding region" description="H-T-H motif" evidence="5">
    <location>
        <begin position="27"/>
        <end position="46"/>
    </location>
</feature>
<dbReference type="HAMAP" id="MF_00978">
    <property type="entry name" value="Bifunct_BirA"/>
    <property type="match status" value="1"/>
</dbReference>
<evidence type="ECO:0000256" key="4">
    <source>
        <dbReference type="ARBA" id="ARBA00023267"/>
    </source>
</evidence>
<keyword evidence="5" id="KW-0805">Transcription regulation</keyword>
<dbReference type="SUPFAM" id="SSF50037">
    <property type="entry name" value="C-terminal domain of transcriptional repressors"/>
    <property type="match status" value="1"/>
</dbReference>
<feature type="binding site" evidence="5">
    <location>
        <position position="122"/>
    </location>
    <ligand>
        <name>biotin</name>
        <dbReference type="ChEBI" id="CHEBI:57586"/>
    </ligand>
</feature>
<dbReference type="InterPro" id="IPR008988">
    <property type="entry name" value="Transcriptional_repressor_C"/>
</dbReference>
<organism evidence="7 8">
    <name type="scientific">Sporolactobacillus mangiferae</name>
    <dbReference type="NCBI Taxonomy" id="2940498"/>
    <lineage>
        <taxon>Bacteria</taxon>
        <taxon>Bacillati</taxon>
        <taxon>Bacillota</taxon>
        <taxon>Bacilli</taxon>
        <taxon>Bacillales</taxon>
        <taxon>Sporolactobacillaceae</taxon>
        <taxon>Sporolactobacillus</taxon>
    </lineage>
</organism>
<evidence type="ECO:0000256" key="2">
    <source>
        <dbReference type="ARBA" id="ARBA00022741"/>
    </source>
</evidence>
<sequence length="331" mass="36180">MVQKMAGQSKTAVLTLLYEHKNEFLSGQKISRMIGCSRTAVWKHIQSLVADGFLIESVQKKGYRLTNVPDELNEAAVTVGLKTKHLGQSIHFYDTIGSTQKEALRLADEGAVHGTVILTNEQVSGRGRLGHSWQSQRGKNIALSMILRPELPIEKTPQLTLLTAVAIAKCIEKVTNLSCGIKWPNDILCDGKKLVGILTELQAEATYVKAVVIGVGINVNIDVSSFPAELKTSAASLKSLTGKNYSLALIIQEFLESFEALYTRYLSEGFTCIRPLWEQRALNLGKQIKVRQPGGWIIEGVASGISDEGVLLLKKSDGSIAKIYSADVEWG</sequence>
<dbReference type="GO" id="GO:0004077">
    <property type="term" value="F:biotin--[biotin carboxyl-carrier protein] ligase activity"/>
    <property type="evidence" value="ECO:0007669"/>
    <property type="project" value="UniProtKB-EC"/>
</dbReference>
<dbReference type="Pfam" id="PF03099">
    <property type="entry name" value="BPL_LplA_LipB"/>
    <property type="match status" value="1"/>
</dbReference>
<keyword evidence="4 5" id="KW-0092">Biotin</keyword>
<evidence type="ECO:0000256" key="1">
    <source>
        <dbReference type="ARBA" id="ARBA00022598"/>
    </source>
</evidence>
<dbReference type="RefSeq" id="WP_249102501.1">
    <property type="nucleotide sequence ID" value="NZ_JAMAST010000018.1"/>
</dbReference>
<comment type="function">
    <text evidence="5">Acts both as a biotin--[acetyl-CoA-carboxylase] ligase and a repressor.</text>
</comment>
<proteinExistence type="inferred from homology"/>
<keyword evidence="1 5" id="KW-0436">Ligase</keyword>
<dbReference type="Pfam" id="PF02237">
    <property type="entry name" value="BPL_C"/>
    <property type="match status" value="1"/>
</dbReference>
<evidence type="ECO:0000313" key="8">
    <source>
        <dbReference type="Proteomes" id="UP001203004"/>
    </source>
</evidence>
<keyword evidence="8" id="KW-1185">Reference proteome</keyword>
<dbReference type="Gene3D" id="3.30.930.10">
    <property type="entry name" value="Bira Bifunctional Protein, Domain 2"/>
    <property type="match status" value="1"/>
</dbReference>
<dbReference type="PROSITE" id="PS51733">
    <property type="entry name" value="BPL_LPL_CATALYTIC"/>
    <property type="match status" value="1"/>
</dbReference>
<keyword evidence="5" id="KW-0678">Repressor</keyword>
<dbReference type="InterPro" id="IPR030855">
    <property type="entry name" value="Bifunct_BirA"/>
</dbReference>
<evidence type="ECO:0000313" key="7">
    <source>
        <dbReference type="EMBL" id="MCL1632611.1"/>
    </source>
</evidence>
<dbReference type="Gene3D" id="1.10.10.10">
    <property type="entry name" value="Winged helix-like DNA-binding domain superfamily/Winged helix DNA-binding domain"/>
    <property type="match status" value="1"/>
</dbReference>